<dbReference type="NCBIfam" id="TIGR01024">
    <property type="entry name" value="rplS_bact"/>
    <property type="match status" value="1"/>
</dbReference>
<evidence type="ECO:0000256" key="2">
    <source>
        <dbReference type="ARBA" id="ARBA00022980"/>
    </source>
</evidence>
<evidence type="ECO:0000256" key="3">
    <source>
        <dbReference type="ARBA" id="ARBA00023274"/>
    </source>
</evidence>
<dbReference type="PIRSF" id="PIRSF002191">
    <property type="entry name" value="Ribosomal_L19"/>
    <property type="match status" value="1"/>
</dbReference>
<dbReference type="PROSITE" id="PS01015">
    <property type="entry name" value="RIBOSOMAL_L19"/>
    <property type="match status" value="1"/>
</dbReference>
<dbReference type="PRINTS" id="PR00061">
    <property type="entry name" value="RIBOSOMALL19"/>
</dbReference>
<dbReference type="PANTHER" id="PTHR15680:SF9">
    <property type="entry name" value="LARGE RIBOSOMAL SUBUNIT PROTEIN BL19M"/>
    <property type="match status" value="1"/>
</dbReference>
<evidence type="ECO:0000256" key="5">
    <source>
        <dbReference type="HAMAP-Rule" id="MF_00402"/>
    </source>
</evidence>
<evidence type="ECO:0000256" key="6">
    <source>
        <dbReference type="RuleBase" id="RU000559"/>
    </source>
</evidence>
<gene>
    <name evidence="5 8" type="primary">rplS</name>
    <name evidence="8" type="ORF">PPG34_00985</name>
</gene>
<organism evidence="8 9">
    <name type="scientific">Candidatus Nitronereus thalassa</name>
    <dbReference type="NCBI Taxonomy" id="3020898"/>
    <lineage>
        <taxon>Bacteria</taxon>
        <taxon>Pseudomonadati</taxon>
        <taxon>Nitrospirota</taxon>
        <taxon>Nitrospiria</taxon>
        <taxon>Nitrospirales</taxon>
        <taxon>Nitrospiraceae</taxon>
        <taxon>Candidatus Nitronereus</taxon>
    </lineage>
</organism>
<reference evidence="8 9" key="1">
    <citation type="journal article" date="2023" name="ISME J.">
        <title>Cultivation and genomic characterization of novel and ubiquitous marine nitrite-oxidizing bacteria from the Nitrospirales.</title>
        <authorList>
            <person name="Mueller A.J."/>
            <person name="Daebeler A."/>
            <person name="Herbold C.W."/>
            <person name="Kirkegaard R.H."/>
            <person name="Daims H."/>
        </authorList>
    </citation>
    <scope>NUCLEOTIDE SEQUENCE [LARGE SCALE GENOMIC DNA]</scope>
    <source>
        <strain evidence="8 9">EB</strain>
    </source>
</reference>
<dbReference type="GO" id="GO:0005840">
    <property type="term" value="C:ribosome"/>
    <property type="evidence" value="ECO:0007669"/>
    <property type="project" value="UniProtKB-KW"/>
</dbReference>
<dbReference type="Gene3D" id="2.30.30.790">
    <property type="match status" value="1"/>
</dbReference>
<proteinExistence type="inferred from homology"/>
<dbReference type="RefSeq" id="WP_313831261.1">
    <property type="nucleotide sequence ID" value="NZ_JAQOUE010000001.1"/>
</dbReference>
<dbReference type="EMBL" id="JAQOUE010000001">
    <property type="protein sequence ID" value="MDT7040902.1"/>
    <property type="molecule type" value="Genomic_DNA"/>
</dbReference>
<dbReference type="SUPFAM" id="SSF50104">
    <property type="entry name" value="Translation proteins SH3-like domain"/>
    <property type="match status" value="1"/>
</dbReference>
<protein>
    <recommendedName>
        <fullName evidence="4 5">Large ribosomal subunit protein bL19</fullName>
    </recommendedName>
</protein>
<sequence length="143" mass="16268">MNRLQRLEQTFPTNTLPDFEIGDTVRVHVKVIEGEKERVQVFEGLVIARKGKKVSETFTVRKISYSVGVERVFPVNSPNIAKVEVIRKGKVRRAKLYYLRDKIGKYAKVAEREYSRIKKVTPTATVAESTPLKEPATETTSSD</sequence>
<dbReference type="InterPro" id="IPR008991">
    <property type="entry name" value="Translation_prot_SH3-like_sf"/>
</dbReference>
<comment type="function">
    <text evidence="5 6">This protein is located at the 30S-50S ribosomal subunit interface and may play a role in the structure and function of the aminoacyl-tRNA binding site.</text>
</comment>
<dbReference type="InterPro" id="IPR018257">
    <property type="entry name" value="Ribosomal_bL19_CS"/>
</dbReference>
<dbReference type="HAMAP" id="MF_00402">
    <property type="entry name" value="Ribosomal_bL19"/>
    <property type="match status" value="1"/>
</dbReference>
<evidence type="ECO:0000313" key="8">
    <source>
        <dbReference type="EMBL" id="MDT7040902.1"/>
    </source>
</evidence>
<feature type="region of interest" description="Disordered" evidence="7">
    <location>
        <begin position="123"/>
        <end position="143"/>
    </location>
</feature>
<evidence type="ECO:0000256" key="7">
    <source>
        <dbReference type="SAM" id="MobiDB-lite"/>
    </source>
</evidence>
<dbReference type="Pfam" id="PF01245">
    <property type="entry name" value="Ribosomal_L19"/>
    <property type="match status" value="1"/>
</dbReference>
<comment type="similarity">
    <text evidence="1 5 6">Belongs to the bacterial ribosomal protein bL19 family.</text>
</comment>
<keyword evidence="9" id="KW-1185">Reference proteome</keyword>
<accession>A0ABU3K3C8</accession>
<evidence type="ECO:0000256" key="4">
    <source>
        <dbReference type="ARBA" id="ARBA00035171"/>
    </source>
</evidence>
<keyword evidence="2 5" id="KW-0689">Ribosomal protein</keyword>
<comment type="caution">
    <text evidence="8">The sequence shown here is derived from an EMBL/GenBank/DDBJ whole genome shotgun (WGS) entry which is preliminary data.</text>
</comment>
<name>A0ABU3K3C8_9BACT</name>
<dbReference type="PANTHER" id="PTHR15680">
    <property type="entry name" value="RIBOSOMAL PROTEIN L19"/>
    <property type="match status" value="1"/>
</dbReference>
<evidence type="ECO:0000313" key="9">
    <source>
        <dbReference type="Proteomes" id="UP001250932"/>
    </source>
</evidence>
<dbReference type="InterPro" id="IPR001857">
    <property type="entry name" value="Ribosomal_bL19"/>
</dbReference>
<dbReference type="InterPro" id="IPR038657">
    <property type="entry name" value="Ribosomal_bL19_sf"/>
</dbReference>
<keyword evidence="3 5" id="KW-0687">Ribonucleoprotein</keyword>
<evidence type="ECO:0000256" key="1">
    <source>
        <dbReference type="ARBA" id="ARBA00005781"/>
    </source>
</evidence>
<dbReference type="Proteomes" id="UP001250932">
    <property type="component" value="Unassembled WGS sequence"/>
</dbReference>